<evidence type="ECO:0000256" key="1">
    <source>
        <dbReference type="SAM" id="MobiDB-lite"/>
    </source>
</evidence>
<dbReference type="Proteomes" id="UP000001593">
    <property type="component" value="Unassembled WGS sequence"/>
</dbReference>
<reference evidence="3 4" key="1">
    <citation type="journal article" date="2007" name="Science">
        <title>Sea anemone genome reveals ancestral eumetazoan gene repertoire and genomic organization.</title>
        <authorList>
            <person name="Putnam N.H."/>
            <person name="Srivastava M."/>
            <person name="Hellsten U."/>
            <person name="Dirks B."/>
            <person name="Chapman J."/>
            <person name="Salamov A."/>
            <person name="Terry A."/>
            <person name="Shapiro H."/>
            <person name="Lindquist E."/>
            <person name="Kapitonov V.V."/>
            <person name="Jurka J."/>
            <person name="Genikhovich G."/>
            <person name="Grigoriev I.V."/>
            <person name="Lucas S.M."/>
            <person name="Steele R.E."/>
            <person name="Finnerty J.R."/>
            <person name="Technau U."/>
            <person name="Martindale M.Q."/>
            <person name="Rokhsar D.S."/>
        </authorList>
    </citation>
    <scope>NUCLEOTIDE SEQUENCE [LARGE SCALE GENOMIC DNA]</scope>
    <source>
        <strain evidence="4">CH2 X CH6</strain>
    </source>
</reference>
<keyword evidence="4" id="KW-1185">Reference proteome</keyword>
<dbReference type="OMA" id="FNTEGIN"/>
<dbReference type="AlphaFoldDB" id="A7SSD7"/>
<name>A7SSD7_NEMVE</name>
<evidence type="ECO:0000313" key="4">
    <source>
        <dbReference type="Proteomes" id="UP000001593"/>
    </source>
</evidence>
<dbReference type="InterPro" id="IPR006578">
    <property type="entry name" value="MADF-dom"/>
</dbReference>
<dbReference type="eggNOG" id="ENOG502SDRG">
    <property type="taxonomic scope" value="Eukaryota"/>
</dbReference>
<accession>A7SSD7</accession>
<dbReference type="EMBL" id="DS469775">
    <property type="protein sequence ID" value="EDO33387.1"/>
    <property type="molecule type" value="Genomic_DNA"/>
</dbReference>
<protein>
    <recommendedName>
        <fullName evidence="2">MADF domain-containing protein</fullName>
    </recommendedName>
</protein>
<organism evidence="3 4">
    <name type="scientific">Nematostella vectensis</name>
    <name type="common">Starlet sea anemone</name>
    <dbReference type="NCBI Taxonomy" id="45351"/>
    <lineage>
        <taxon>Eukaryota</taxon>
        <taxon>Metazoa</taxon>
        <taxon>Cnidaria</taxon>
        <taxon>Anthozoa</taxon>
        <taxon>Hexacorallia</taxon>
        <taxon>Actiniaria</taxon>
        <taxon>Edwardsiidae</taxon>
        <taxon>Nematostella</taxon>
    </lineage>
</organism>
<feature type="region of interest" description="Disordered" evidence="1">
    <location>
        <begin position="173"/>
        <end position="213"/>
    </location>
</feature>
<dbReference type="PANTHER" id="PTHR12243">
    <property type="entry name" value="MADF DOMAIN TRANSCRIPTION FACTOR"/>
    <property type="match status" value="1"/>
</dbReference>
<dbReference type="STRING" id="45351.A7SSD7"/>
<feature type="domain" description="MADF" evidence="2">
    <location>
        <begin position="39"/>
        <end position="124"/>
    </location>
</feature>
<dbReference type="OrthoDB" id="5978065at2759"/>
<feature type="compositionally biased region" description="Polar residues" evidence="1">
    <location>
        <begin position="202"/>
        <end position="213"/>
    </location>
</feature>
<dbReference type="PANTHER" id="PTHR12243:SF68">
    <property type="entry name" value="MADF DOMAIN-CONTAINING PROTEIN"/>
    <property type="match status" value="1"/>
</dbReference>
<sequence>MAAEEQTVDYDFVLDSNIHVIQPDRGVRVRRWLSHEVEQLIDLFEERPCLWDVSNKEYYQKGNRQRAEEEIAEQMGITLNDVKSKIKSLRSQLGREIYKIRTSENYVPIWIFWHKLQFLADVMREGRKRDSMRVSMAIASPDRVPDIKRNDSPVEVDNKCEVVHLNEPIDEVIPTLTQAVHRPPKKRKPEETPPRELTPRPQNGNLQQSTPSSLATCIQQILKEQTPRAEQRDHTPQTDYRGAQCAFSVYISERLRKFDRRTRIIAEKRITDILFELEMETHHLEQQNWQTPS</sequence>
<dbReference type="Pfam" id="PF10545">
    <property type="entry name" value="MADF_DNA_bdg"/>
    <property type="match status" value="1"/>
</dbReference>
<gene>
    <name evidence="3" type="ORF">NEMVEDRAFT_v1g247105</name>
</gene>
<dbReference type="InParanoid" id="A7SSD7"/>
<dbReference type="KEGG" id="nve:5504596"/>
<feature type="compositionally biased region" description="Basic and acidic residues" evidence="1">
    <location>
        <begin position="188"/>
        <end position="198"/>
    </location>
</feature>
<dbReference type="SMART" id="SM00595">
    <property type="entry name" value="MADF"/>
    <property type="match status" value="1"/>
</dbReference>
<dbReference type="PhylomeDB" id="A7SSD7"/>
<evidence type="ECO:0000313" key="3">
    <source>
        <dbReference type="EMBL" id="EDO33387.1"/>
    </source>
</evidence>
<proteinExistence type="predicted"/>
<dbReference type="HOGENOM" id="CLU_046601_1_0_1"/>
<dbReference type="InterPro" id="IPR039353">
    <property type="entry name" value="TF_Adf1"/>
</dbReference>
<evidence type="ECO:0000259" key="2">
    <source>
        <dbReference type="PROSITE" id="PS51029"/>
    </source>
</evidence>
<dbReference type="PROSITE" id="PS51029">
    <property type="entry name" value="MADF"/>
    <property type="match status" value="1"/>
</dbReference>